<dbReference type="PROSITE" id="PS50103">
    <property type="entry name" value="ZF_C3H1"/>
    <property type="match status" value="3"/>
</dbReference>
<dbReference type="Gramene" id="Solyc04g008550.3.1">
    <property type="protein sequence ID" value="Solyc04g008550.3.1"/>
    <property type="gene ID" value="Solyc04g008550.3"/>
</dbReference>
<feature type="zinc finger region" description="C3H1-type" evidence="6">
    <location>
        <begin position="69"/>
        <end position="95"/>
    </location>
</feature>
<dbReference type="OMA" id="QNSGIRR"/>
<feature type="compositionally biased region" description="Basic and acidic residues" evidence="7">
    <location>
        <begin position="381"/>
        <end position="393"/>
    </location>
</feature>
<evidence type="ECO:0000256" key="2">
    <source>
        <dbReference type="ARBA" id="ARBA00022737"/>
    </source>
</evidence>
<keyword evidence="4 6" id="KW-0862">Zinc</keyword>
<evidence type="ECO:0000256" key="4">
    <source>
        <dbReference type="ARBA" id="ARBA00022833"/>
    </source>
</evidence>
<evidence type="ECO:0000256" key="7">
    <source>
        <dbReference type="SAM" id="MobiDB-lite"/>
    </source>
</evidence>
<dbReference type="InterPro" id="IPR036855">
    <property type="entry name" value="Znf_CCCH_sf"/>
</dbReference>
<keyword evidence="10" id="KW-1185">Reference proteome</keyword>
<feature type="zinc finger region" description="C3H1-type" evidence="6">
    <location>
        <begin position="31"/>
        <end position="67"/>
    </location>
</feature>
<dbReference type="SMART" id="SM00356">
    <property type="entry name" value="ZnF_C3H1"/>
    <property type="match status" value="3"/>
</dbReference>
<proteinExistence type="predicted"/>
<keyword evidence="2" id="KW-0677">Repeat</keyword>
<feature type="compositionally biased region" description="Basic and acidic residues" evidence="7">
    <location>
        <begin position="530"/>
        <end position="539"/>
    </location>
</feature>
<feature type="compositionally biased region" description="Pro residues" evidence="7">
    <location>
        <begin position="1"/>
        <end position="18"/>
    </location>
</feature>
<organism evidence="9">
    <name type="scientific">Solanum lycopersicum</name>
    <name type="common">Tomato</name>
    <name type="synonym">Lycopersicon esculentum</name>
    <dbReference type="NCBI Taxonomy" id="4081"/>
    <lineage>
        <taxon>Eukaryota</taxon>
        <taxon>Viridiplantae</taxon>
        <taxon>Streptophyta</taxon>
        <taxon>Embryophyta</taxon>
        <taxon>Tracheophyta</taxon>
        <taxon>Spermatophyta</taxon>
        <taxon>Magnoliopsida</taxon>
        <taxon>eudicotyledons</taxon>
        <taxon>Gunneridae</taxon>
        <taxon>Pentapetalae</taxon>
        <taxon>asterids</taxon>
        <taxon>lamiids</taxon>
        <taxon>Solanales</taxon>
        <taxon>Solanaceae</taxon>
        <taxon>Solanoideae</taxon>
        <taxon>Solaneae</taxon>
        <taxon>Solanum</taxon>
        <taxon>Solanum subgen. Lycopersicon</taxon>
    </lineage>
</organism>
<dbReference type="AlphaFoldDB" id="A0A3Q7FW52"/>
<evidence type="ECO:0000256" key="5">
    <source>
        <dbReference type="ARBA" id="ARBA00023125"/>
    </source>
</evidence>
<dbReference type="FunCoup" id="A0A3Q7FW52">
    <property type="interactions" value="1582"/>
</dbReference>
<dbReference type="PANTHER" id="PTHR15725:SF17">
    <property type="entry name" value="ZINC FINGER CCCH DOMAIN-CONTAINING PROTEIN 17-LIKE"/>
    <property type="match status" value="1"/>
</dbReference>
<evidence type="ECO:0000256" key="6">
    <source>
        <dbReference type="PROSITE-ProRule" id="PRU00723"/>
    </source>
</evidence>
<feature type="compositionally biased region" description="Basic and acidic residues" evidence="7">
    <location>
        <begin position="413"/>
        <end position="431"/>
    </location>
</feature>
<dbReference type="EnsemblPlants" id="Solyc04g008550.3.1">
    <property type="protein sequence ID" value="Solyc04g008550.3.1"/>
    <property type="gene ID" value="Solyc04g008550.3"/>
</dbReference>
<feature type="compositionally biased region" description="Basic and acidic residues" evidence="7">
    <location>
        <begin position="595"/>
        <end position="607"/>
    </location>
</feature>
<dbReference type="GO" id="GO:0003729">
    <property type="term" value="F:mRNA binding"/>
    <property type="evidence" value="ECO:0000318"/>
    <property type="project" value="GO_Central"/>
</dbReference>
<sequence length="721" mass="80832">MVGPTPPQKLQIQPPPSSTPAVAPSAEEEALKRNTDCVYFLASPLTCKKLFLFCPQGSECEYRHSDVARLNPRDCYYWLNGSCLNPKCAFRHPPLDGLLGAQVTTPKGSSAPPVASVAPTPNVPYGSSKQGVPCIFFQQGFCLKGDRCPFFHAPLFGSNKAPPHPVSTASASTEKTNFKAFGGLEKCVQEKTFFQTNIWKSGELSVQAQPVEKLKTPLPKNNAVFNGNVLPSTPVIDVAHNRHKPKSVPPPNGNPVGRSNRVQQSARFDDHSNFQNKDDEISRELSPGFDVLVDDELRGTDFYHGEGRYGRNGGRNEYDIVRSADYTSVADVDQDMYHDGYGHDSHDRLPGRSGRVQHRTSSERVQGESAHLERRRYGRAHSPEDVRESDLRHRLSKHNRVNGLRSVISQDYASEKHVEDRGYRSSRRDRPYVPSHDSSLASRLRGRIKLPSRSPSPTNGTDMRLDRARDRGRLSSERPQLFSQQGRLRDRIKGRVQEDLNDSGRNNSGPRIRRDVSENDSNFSGPRSLAELKGRKTAETNEQNIDEQQALGKRKFQKRDDYQQTGGDNISFDGPMPLQEILKRKRNSKTGMTSDKSEDHQHERNDHALPVVTSSISRNNTDFEQKEESDPPSGVLADHKSPAHHVANELEAEEGMIMEEADDQDPEAEGHDQRDGDYDYEQVDGEDYNLDEGENIDAGEEYLDEDDDEDEFAKKMGVVFS</sequence>
<feature type="domain" description="C3H1-type" evidence="8">
    <location>
        <begin position="69"/>
        <end position="95"/>
    </location>
</feature>
<name>A0A3Q7FW52_SOLLC</name>
<dbReference type="STRING" id="4081.A0A3Q7FW52"/>
<dbReference type="Pfam" id="PF14608">
    <property type="entry name" value="zf-CCCH_2"/>
    <property type="match status" value="2"/>
</dbReference>
<evidence type="ECO:0000313" key="9">
    <source>
        <dbReference type="EnsemblPlants" id="Solyc04g008550.3.1"/>
    </source>
</evidence>
<feature type="compositionally biased region" description="Acidic residues" evidence="7">
    <location>
        <begin position="650"/>
        <end position="667"/>
    </location>
</feature>
<feature type="compositionally biased region" description="Basic and acidic residues" evidence="7">
    <location>
        <begin position="463"/>
        <end position="476"/>
    </location>
</feature>
<evidence type="ECO:0000256" key="3">
    <source>
        <dbReference type="ARBA" id="ARBA00022771"/>
    </source>
</evidence>
<keyword evidence="3 6" id="KW-0863">Zinc-finger</keyword>
<dbReference type="InterPro" id="IPR000571">
    <property type="entry name" value="Znf_CCCH"/>
</dbReference>
<feature type="compositionally biased region" description="Basic and acidic residues" evidence="7">
    <location>
        <begin position="487"/>
        <end position="498"/>
    </location>
</feature>
<dbReference type="GO" id="GO:0003677">
    <property type="term" value="F:DNA binding"/>
    <property type="evidence" value="ECO:0007669"/>
    <property type="project" value="UniProtKB-KW"/>
</dbReference>
<dbReference type="PaxDb" id="4081-Solyc04g008550.2.1"/>
<protein>
    <recommendedName>
        <fullName evidence="8">C3H1-type domain-containing protein</fullName>
    </recommendedName>
</protein>
<evidence type="ECO:0000256" key="1">
    <source>
        <dbReference type="ARBA" id="ARBA00022723"/>
    </source>
</evidence>
<keyword evidence="1 6" id="KW-0479">Metal-binding</keyword>
<feature type="region of interest" description="Disordered" evidence="7">
    <location>
        <begin position="241"/>
        <end position="260"/>
    </location>
</feature>
<feature type="compositionally biased region" description="Basic and acidic residues" evidence="7">
    <location>
        <begin position="335"/>
        <end position="350"/>
    </location>
</feature>
<feature type="region of interest" description="Disordered" evidence="7">
    <location>
        <begin position="1"/>
        <end position="22"/>
    </location>
</feature>
<feature type="compositionally biased region" description="Acidic residues" evidence="7">
    <location>
        <begin position="678"/>
        <end position="710"/>
    </location>
</feature>
<feature type="compositionally biased region" description="Basic and acidic residues" evidence="7">
    <location>
        <begin position="360"/>
        <end position="372"/>
    </location>
</feature>
<feature type="zinc finger region" description="C3H1-type" evidence="6">
    <location>
        <begin position="128"/>
        <end position="155"/>
    </location>
</feature>
<dbReference type="GO" id="GO:0008270">
    <property type="term" value="F:zinc ion binding"/>
    <property type="evidence" value="ECO:0007669"/>
    <property type="project" value="UniProtKB-KW"/>
</dbReference>
<gene>
    <name evidence="9" type="primary">LOC101253884</name>
</gene>
<dbReference type="PANTHER" id="PTHR15725">
    <property type="entry name" value="ZN-FINGER, C-X8-C-X5-C-X3-H TYPE-CONTAINING"/>
    <property type="match status" value="1"/>
</dbReference>
<dbReference type="Proteomes" id="UP000004994">
    <property type="component" value="Chromosome 4"/>
</dbReference>
<accession>A0A3Q7FW52</accession>
<keyword evidence="5" id="KW-0238">DNA-binding</keyword>
<dbReference type="InParanoid" id="A0A3Q7FW52"/>
<reference evidence="9" key="2">
    <citation type="submission" date="2019-01" db="UniProtKB">
        <authorList>
            <consortium name="EnsemblPlants"/>
        </authorList>
    </citation>
    <scope>IDENTIFICATION</scope>
    <source>
        <strain evidence="9">cv. Heinz 1706</strain>
    </source>
</reference>
<evidence type="ECO:0000259" key="8">
    <source>
        <dbReference type="PROSITE" id="PS50103"/>
    </source>
</evidence>
<dbReference type="SUPFAM" id="SSF90229">
    <property type="entry name" value="CCCH zinc finger"/>
    <property type="match status" value="1"/>
</dbReference>
<feature type="compositionally biased region" description="Polar residues" evidence="7">
    <location>
        <begin position="477"/>
        <end position="486"/>
    </location>
</feature>
<dbReference type="Gene3D" id="4.10.1000.10">
    <property type="entry name" value="Zinc finger, CCCH-type"/>
    <property type="match status" value="1"/>
</dbReference>
<feature type="compositionally biased region" description="Basic and acidic residues" evidence="7">
    <location>
        <begin position="668"/>
        <end position="677"/>
    </location>
</feature>
<evidence type="ECO:0000313" key="10">
    <source>
        <dbReference type="Proteomes" id="UP000004994"/>
    </source>
</evidence>
<feature type="domain" description="C3H1-type" evidence="8">
    <location>
        <begin position="128"/>
        <end position="155"/>
    </location>
</feature>
<dbReference type="FunFam" id="4.10.1000.10:FF:000021">
    <property type="entry name" value="Zinc finger CCCH domain-containing protein 17"/>
    <property type="match status" value="1"/>
</dbReference>
<feature type="domain" description="C3H1-type" evidence="8">
    <location>
        <begin position="31"/>
        <end position="67"/>
    </location>
</feature>
<reference evidence="9" key="1">
    <citation type="journal article" date="2012" name="Nature">
        <title>The tomato genome sequence provides insights into fleshy fruit evolution.</title>
        <authorList>
            <consortium name="Tomato Genome Consortium"/>
        </authorList>
    </citation>
    <scope>NUCLEOTIDE SEQUENCE [LARGE SCALE GENOMIC DNA]</scope>
    <source>
        <strain evidence="9">cv. Heinz 1706</strain>
    </source>
</reference>
<feature type="region of interest" description="Disordered" evidence="7">
    <location>
        <begin position="335"/>
        <end position="710"/>
    </location>
</feature>